<evidence type="ECO:0000259" key="3">
    <source>
        <dbReference type="Pfam" id="PF18962"/>
    </source>
</evidence>
<evidence type="ECO:0000256" key="2">
    <source>
        <dbReference type="SAM" id="SignalP"/>
    </source>
</evidence>
<evidence type="ECO:0000313" key="5">
    <source>
        <dbReference type="Proteomes" id="UP000185839"/>
    </source>
</evidence>
<dbReference type="NCBIfam" id="TIGR04183">
    <property type="entry name" value="Por_Secre_tail"/>
    <property type="match status" value="1"/>
</dbReference>
<gene>
    <name evidence="4" type="ORF">SAMN05421789_109123</name>
</gene>
<organism evidence="4 5">
    <name type="scientific">Kaistella chaponensis</name>
    <dbReference type="NCBI Taxonomy" id="713588"/>
    <lineage>
        <taxon>Bacteria</taxon>
        <taxon>Pseudomonadati</taxon>
        <taxon>Bacteroidota</taxon>
        <taxon>Flavobacteriia</taxon>
        <taxon>Flavobacteriales</taxon>
        <taxon>Weeksellaceae</taxon>
        <taxon>Chryseobacterium group</taxon>
        <taxon>Kaistella</taxon>
    </lineage>
</organism>
<dbReference type="RefSeq" id="WP_143745548.1">
    <property type="nucleotide sequence ID" value="NZ_FTOI01000009.1"/>
</dbReference>
<evidence type="ECO:0000313" key="4">
    <source>
        <dbReference type="EMBL" id="SIS87999.1"/>
    </source>
</evidence>
<dbReference type="OrthoDB" id="1256754at2"/>
<keyword evidence="1 2" id="KW-0732">Signal</keyword>
<dbReference type="InterPro" id="IPR026444">
    <property type="entry name" value="Secre_tail"/>
</dbReference>
<dbReference type="AlphaFoldDB" id="A0A1N7MQ55"/>
<reference evidence="5" key="1">
    <citation type="submission" date="2017-01" db="EMBL/GenBank/DDBJ databases">
        <authorList>
            <person name="Varghese N."/>
            <person name="Submissions S."/>
        </authorList>
    </citation>
    <scope>NUCLEOTIDE SEQUENCE [LARGE SCALE GENOMIC DNA]</scope>
    <source>
        <strain evidence="5">DSM 23145</strain>
    </source>
</reference>
<sequence length="242" mass="27377">MKKIYTLILAFLCFFAQSQPYSSLLKDANWTVTKIQYNGIDYYPPIPFTQSGKVAFGVNTVDGFQSTFYNNANGKVTFGANNATYFTLQNIVVTLGEYYGVNEQLVREFDAMTNYFYVGFQPTDPFNFQYEQVFSGKNLIVTNKNGNKIFYSTLILGNSEVAAGKITSIYPNPAKNEVFLKSSENIFGKVNVEIFDDSGKLVSHKKISHANSFDVRMLQNGVYTVKMTHSGIHYSFRLLIEK</sequence>
<feature type="domain" description="Secretion system C-terminal sorting" evidence="3">
    <location>
        <begin position="169"/>
        <end position="234"/>
    </location>
</feature>
<feature type="chain" id="PRO_5009943501" evidence="2">
    <location>
        <begin position="19"/>
        <end position="242"/>
    </location>
</feature>
<proteinExistence type="predicted"/>
<feature type="signal peptide" evidence="2">
    <location>
        <begin position="1"/>
        <end position="18"/>
    </location>
</feature>
<name>A0A1N7MQ55_9FLAO</name>
<keyword evidence="5" id="KW-1185">Reference proteome</keyword>
<dbReference type="Proteomes" id="UP000185839">
    <property type="component" value="Unassembled WGS sequence"/>
</dbReference>
<dbReference type="STRING" id="713588.SAMN05421789_109123"/>
<evidence type="ECO:0000256" key="1">
    <source>
        <dbReference type="ARBA" id="ARBA00022729"/>
    </source>
</evidence>
<accession>A0A1N7MQ55</accession>
<dbReference type="EMBL" id="FTOI01000009">
    <property type="protein sequence ID" value="SIS87999.1"/>
    <property type="molecule type" value="Genomic_DNA"/>
</dbReference>
<dbReference type="Pfam" id="PF18962">
    <property type="entry name" value="Por_Secre_tail"/>
    <property type="match status" value="1"/>
</dbReference>
<protein>
    <submittedName>
        <fullName evidence="4">Por secretion system C-terminal sorting domain-containing protein</fullName>
    </submittedName>
</protein>